<dbReference type="InterPro" id="IPR037682">
    <property type="entry name" value="TonB_C"/>
</dbReference>
<comment type="caution">
    <text evidence="7">The sequence shown here is derived from an EMBL/GenBank/DDBJ whole genome shotgun (WGS) entry which is preliminary data.</text>
</comment>
<keyword evidence="8" id="KW-1185">Reference proteome</keyword>
<reference evidence="7 8" key="1">
    <citation type="submission" date="2016-05" db="EMBL/GenBank/DDBJ databases">
        <title>Diversity and Homogeneity among Thermoacidophilic Verrucomicrobia Methanotrophs Linked with Geographical Origin.</title>
        <authorList>
            <person name="Erikstad H.-A."/>
            <person name="Smestad N.B."/>
            <person name="Ceballos R.M."/>
            <person name="Birkeland N.-K."/>
        </authorList>
    </citation>
    <scope>NUCLEOTIDE SEQUENCE [LARGE SCALE GENOMIC DNA]</scope>
    <source>
        <strain evidence="7 8">Phi</strain>
    </source>
</reference>
<gene>
    <name evidence="7" type="ORF">A7Q10_01730</name>
</gene>
<dbReference type="GO" id="GO:0055085">
    <property type="term" value="P:transmembrane transport"/>
    <property type="evidence" value="ECO:0007669"/>
    <property type="project" value="InterPro"/>
</dbReference>
<comment type="subcellular location">
    <subcellularLocation>
        <location evidence="1">Membrane</location>
        <topology evidence="1">Single-pass membrane protein</topology>
    </subcellularLocation>
</comment>
<dbReference type="RefSeq" id="WP_134440702.1">
    <property type="nucleotide sequence ID" value="NZ_LXQC01000165.1"/>
</dbReference>
<sequence>MNRLVERKDEQGVKELYYDKIPFVFCLGLAFFVHLGGIFFLSKGFKIERLEERLSLGKPTDFYVTLSPDDASMHSSLPIPEKQLPFCPKQLPEEQKISKAYPSLLKSPPVIPHTNANAQKKLTITQTTPFPSAQKKTNSKREFQNQNTATLSYASLPPPPYPYEARLLRMEGSVVIRLHVQEGKIVSTEIIRSSGYRLLDMLSKRWVETHWHFPPFVNRVILEKITFELEEDSPSQFALN</sequence>
<dbReference type="Proteomes" id="UP000297713">
    <property type="component" value="Unassembled WGS sequence"/>
</dbReference>
<dbReference type="EMBL" id="LXQC01000165">
    <property type="protein sequence ID" value="TFE66999.1"/>
    <property type="molecule type" value="Genomic_DNA"/>
</dbReference>
<evidence type="ECO:0000313" key="8">
    <source>
        <dbReference type="Proteomes" id="UP000297713"/>
    </source>
</evidence>
<dbReference type="InterPro" id="IPR006260">
    <property type="entry name" value="TonB/TolA_C"/>
</dbReference>
<name>A0A4Y8P8P4_9BACT</name>
<accession>A0A4Y8P8P4</accession>
<evidence type="ECO:0000259" key="6">
    <source>
        <dbReference type="PROSITE" id="PS52015"/>
    </source>
</evidence>
<evidence type="ECO:0000313" key="7">
    <source>
        <dbReference type="EMBL" id="TFE66999.1"/>
    </source>
</evidence>
<evidence type="ECO:0000256" key="2">
    <source>
        <dbReference type="ARBA" id="ARBA00022692"/>
    </source>
</evidence>
<dbReference type="NCBIfam" id="TIGR01352">
    <property type="entry name" value="tonB_Cterm"/>
    <property type="match status" value="1"/>
</dbReference>
<evidence type="ECO:0000256" key="5">
    <source>
        <dbReference type="SAM" id="Phobius"/>
    </source>
</evidence>
<dbReference type="OrthoDB" id="193055at2"/>
<keyword evidence="2 5" id="KW-0812">Transmembrane</keyword>
<protein>
    <recommendedName>
        <fullName evidence="6">TonB C-terminal domain-containing protein</fullName>
    </recommendedName>
</protein>
<evidence type="ECO:0000256" key="4">
    <source>
        <dbReference type="ARBA" id="ARBA00023136"/>
    </source>
</evidence>
<evidence type="ECO:0000256" key="3">
    <source>
        <dbReference type="ARBA" id="ARBA00022989"/>
    </source>
</evidence>
<dbReference type="Gene3D" id="3.30.1150.10">
    <property type="match status" value="1"/>
</dbReference>
<organism evidence="7 8">
    <name type="scientific">Methylacidiphilum caldifontis</name>
    <dbReference type="NCBI Taxonomy" id="2795386"/>
    <lineage>
        <taxon>Bacteria</taxon>
        <taxon>Pseudomonadati</taxon>
        <taxon>Verrucomicrobiota</taxon>
        <taxon>Methylacidiphilae</taxon>
        <taxon>Methylacidiphilales</taxon>
        <taxon>Methylacidiphilaceae</taxon>
        <taxon>Methylacidiphilum (ex Ratnadevi et al. 2023)</taxon>
    </lineage>
</organism>
<feature type="domain" description="TonB C-terminal" evidence="6">
    <location>
        <begin position="146"/>
        <end position="240"/>
    </location>
</feature>
<dbReference type="GO" id="GO:0016020">
    <property type="term" value="C:membrane"/>
    <property type="evidence" value="ECO:0007669"/>
    <property type="project" value="UniProtKB-SubCell"/>
</dbReference>
<feature type="transmembrane region" description="Helical" evidence="5">
    <location>
        <begin position="20"/>
        <end position="41"/>
    </location>
</feature>
<dbReference type="AlphaFoldDB" id="A0A4Y8P8P4"/>
<dbReference type="Pfam" id="PF03544">
    <property type="entry name" value="TonB_C"/>
    <property type="match status" value="1"/>
</dbReference>
<proteinExistence type="predicted"/>
<dbReference type="SUPFAM" id="SSF74653">
    <property type="entry name" value="TolA/TonB C-terminal domain"/>
    <property type="match status" value="1"/>
</dbReference>
<keyword evidence="4 5" id="KW-0472">Membrane</keyword>
<keyword evidence="3 5" id="KW-1133">Transmembrane helix</keyword>
<dbReference type="PROSITE" id="PS52015">
    <property type="entry name" value="TONB_CTD"/>
    <property type="match status" value="1"/>
</dbReference>
<evidence type="ECO:0000256" key="1">
    <source>
        <dbReference type="ARBA" id="ARBA00004167"/>
    </source>
</evidence>